<evidence type="ECO:0000256" key="2">
    <source>
        <dbReference type="ARBA" id="ARBA00004050"/>
    </source>
</evidence>
<comment type="subunit">
    <text evidence="5">Part of an enzyme complex containing four subunits: a flavoprotein, an iron-sulfur protein, plus two membrane-anchoring proteins, SdhC and SdhD.</text>
</comment>
<keyword evidence="7" id="KW-0813">Transport</keyword>
<feature type="transmembrane region" description="Helical" evidence="16">
    <location>
        <begin position="12"/>
        <end position="31"/>
    </location>
</feature>
<dbReference type="STRING" id="1359168.OCHUTO_0482"/>
<name>A0A0F3ML25_9RICK</name>
<keyword evidence="13 16" id="KW-1133">Transmembrane helix</keyword>
<protein>
    <recommendedName>
        <fullName evidence="6">Succinate dehydrogenase hydrophobic membrane anchor subunit</fullName>
    </recommendedName>
</protein>
<evidence type="ECO:0000256" key="14">
    <source>
        <dbReference type="ARBA" id="ARBA00023004"/>
    </source>
</evidence>
<keyword evidence="10 16" id="KW-0812">Transmembrane</keyword>
<comment type="subcellular location">
    <subcellularLocation>
        <location evidence="3">Cell inner membrane</location>
        <topology evidence="3">Multi-pass membrane protein</topology>
    </subcellularLocation>
</comment>
<keyword evidence="11" id="KW-0479">Metal-binding</keyword>
<keyword evidence="18" id="KW-1185">Reference proteome</keyword>
<dbReference type="InterPro" id="IPR000701">
    <property type="entry name" value="SuccDH_FuR_B_TM-su"/>
</dbReference>
<feature type="transmembrane region" description="Helical" evidence="16">
    <location>
        <begin position="86"/>
        <end position="110"/>
    </location>
</feature>
<evidence type="ECO:0000313" key="18">
    <source>
        <dbReference type="Proteomes" id="UP000033616"/>
    </source>
</evidence>
<feature type="transmembrane region" description="Helical" evidence="16">
    <location>
        <begin position="51"/>
        <end position="74"/>
    </location>
</feature>
<reference evidence="17 18" key="1">
    <citation type="submission" date="2015-02" db="EMBL/GenBank/DDBJ databases">
        <title>Genome Sequencing of Rickettsiales.</title>
        <authorList>
            <person name="Daugherty S.C."/>
            <person name="Su Q."/>
            <person name="Abolude K."/>
            <person name="Beier-Sexton M."/>
            <person name="Carlyon J.A."/>
            <person name="Carter R."/>
            <person name="Day N.P."/>
            <person name="Dumler S.J."/>
            <person name="Dyachenko V."/>
            <person name="Godinez A."/>
            <person name="Kurtti T.J."/>
            <person name="Lichay M."/>
            <person name="Mullins K.E."/>
            <person name="Ott S."/>
            <person name="Pappas-Brown V."/>
            <person name="Paris D.H."/>
            <person name="Patel P."/>
            <person name="Richards A.L."/>
            <person name="Sadzewicz L."/>
            <person name="Sears K."/>
            <person name="Seidman D."/>
            <person name="Sengamalay N."/>
            <person name="Stenos J."/>
            <person name="Tallon L.J."/>
            <person name="Vincent G."/>
            <person name="Fraser C.M."/>
            <person name="Munderloh U."/>
            <person name="Dunning-Hotopp J.C."/>
        </authorList>
    </citation>
    <scope>NUCLEOTIDE SEQUENCE [LARGE SCALE GENOMIC DNA]</scope>
    <source>
        <strain evidence="17 18">Fuller</strain>
    </source>
</reference>
<organism evidence="17 18">
    <name type="scientific">Orientia chuto str. Dubai</name>
    <dbReference type="NCBI Taxonomy" id="1359168"/>
    <lineage>
        <taxon>Bacteria</taxon>
        <taxon>Pseudomonadati</taxon>
        <taxon>Pseudomonadota</taxon>
        <taxon>Alphaproteobacteria</taxon>
        <taxon>Rickettsiales</taxon>
        <taxon>Rickettsiaceae</taxon>
        <taxon>Rickettsieae</taxon>
        <taxon>Orientia</taxon>
    </lineage>
</organism>
<dbReference type="AlphaFoldDB" id="A0A0F3ML25"/>
<evidence type="ECO:0000256" key="3">
    <source>
        <dbReference type="ARBA" id="ARBA00004429"/>
    </source>
</evidence>
<comment type="caution">
    <text evidence="17">The sequence shown here is derived from an EMBL/GenBank/DDBJ whole genome shotgun (WGS) entry which is preliminary data.</text>
</comment>
<dbReference type="GO" id="GO:0020037">
    <property type="term" value="F:heme binding"/>
    <property type="evidence" value="ECO:0007669"/>
    <property type="project" value="InterPro"/>
</dbReference>
<keyword evidence="12" id="KW-0249">Electron transport</keyword>
<evidence type="ECO:0000256" key="8">
    <source>
        <dbReference type="ARBA" id="ARBA00022532"/>
    </source>
</evidence>
<evidence type="ECO:0000256" key="10">
    <source>
        <dbReference type="ARBA" id="ARBA00022692"/>
    </source>
</evidence>
<evidence type="ECO:0000256" key="16">
    <source>
        <dbReference type="SAM" id="Phobius"/>
    </source>
</evidence>
<dbReference type="GO" id="GO:0006099">
    <property type="term" value="P:tricarboxylic acid cycle"/>
    <property type="evidence" value="ECO:0007669"/>
    <property type="project" value="UniProtKB-UniPathway"/>
</dbReference>
<dbReference type="InterPro" id="IPR034804">
    <property type="entry name" value="SQR/QFR_C/D"/>
</dbReference>
<evidence type="ECO:0000313" key="17">
    <source>
        <dbReference type="EMBL" id="KJV56351.1"/>
    </source>
</evidence>
<evidence type="ECO:0000256" key="6">
    <source>
        <dbReference type="ARBA" id="ARBA00019425"/>
    </source>
</evidence>
<dbReference type="UniPathway" id="UPA00223"/>
<comment type="function">
    <text evidence="2">Membrane-anchoring subunit of succinate dehydrogenase (SDH).</text>
</comment>
<evidence type="ECO:0000256" key="7">
    <source>
        <dbReference type="ARBA" id="ARBA00022448"/>
    </source>
</evidence>
<keyword evidence="8" id="KW-0816">Tricarboxylic acid cycle</keyword>
<proteinExistence type="predicted"/>
<dbReference type="SUPFAM" id="SSF81343">
    <property type="entry name" value="Fumarate reductase respiratory complex transmembrane subunits"/>
    <property type="match status" value="1"/>
</dbReference>
<dbReference type="Gene3D" id="1.20.1300.10">
    <property type="entry name" value="Fumarate reductase/succinate dehydrogenase, transmembrane subunit"/>
    <property type="match status" value="1"/>
</dbReference>
<keyword evidence="14" id="KW-0408">Iron</keyword>
<dbReference type="Pfam" id="PF01127">
    <property type="entry name" value="Sdh_cyt"/>
    <property type="match status" value="1"/>
</dbReference>
<accession>A0A0F3ML25</accession>
<dbReference type="EMBL" id="LANP01000010">
    <property type="protein sequence ID" value="KJV56351.1"/>
    <property type="molecule type" value="Genomic_DNA"/>
</dbReference>
<dbReference type="InterPro" id="IPR014312">
    <property type="entry name" value="Succ_DH_anchor"/>
</dbReference>
<evidence type="ECO:0000256" key="4">
    <source>
        <dbReference type="ARBA" id="ARBA00005163"/>
    </source>
</evidence>
<evidence type="ECO:0000256" key="12">
    <source>
        <dbReference type="ARBA" id="ARBA00022982"/>
    </source>
</evidence>
<evidence type="ECO:0000256" key="1">
    <source>
        <dbReference type="ARBA" id="ARBA00001971"/>
    </source>
</evidence>
<evidence type="ECO:0000256" key="11">
    <source>
        <dbReference type="ARBA" id="ARBA00022723"/>
    </source>
</evidence>
<dbReference type="GO" id="GO:0005886">
    <property type="term" value="C:plasma membrane"/>
    <property type="evidence" value="ECO:0007669"/>
    <property type="project" value="UniProtKB-SubCell"/>
</dbReference>
<keyword evidence="15 16" id="KW-0472">Membrane</keyword>
<dbReference type="GO" id="GO:0046872">
    <property type="term" value="F:metal ion binding"/>
    <property type="evidence" value="ECO:0007669"/>
    <property type="project" value="UniProtKB-KW"/>
</dbReference>
<dbReference type="PATRIC" id="fig|1359168.3.peg.1255"/>
<evidence type="ECO:0000256" key="9">
    <source>
        <dbReference type="ARBA" id="ARBA00022617"/>
    </source>
</evidence>
<comment type="cofactor">
    <cofactor evidence="1">
        <name>heme</name>
        <dbReference type="ChEBI" id="CHEBI:30413"/>
    </cofactor>
</comment>
<sequence>MSTNKHCIKHWWYQRLSAILMLPLLIWLLYLSKVIVQKSPVELVEVIKYPYNMLMIILLLMIMFSHASMGMKVIIEDYVANLLLRYLLIVLVQCFIFVTIIAGIISVLVLCINY</sequence>
<dbReference type="RefSeq" id="WP_232296938.1">
    <property type="nucleotide sequence ID" value="NZ_LANP01000010.1"/>
</dbReference>
<evidence type="ECO:0000256" key="5">
    <source>
        <dbReference type="ARBA" id="ARBA00011558"/>
    </source>
</evidence>
<dbReference type="Proteomes" id="UP000033616">
    <property type="component" value="Unassembled WGS sequence"/>
</dbReference>
<dbReference type="NCBIfam" id="TIGR02968">
    <property type="entry name" value="succ_dehyd_anc"/>
    <property type="match status" value="1"/>
</dbReference>
<evidence type="ECO:0000256" key="13">
    <source>
        <dbReference type="ARBA" id="ARBA00022989"/>
    </source>
</evidence>
<comment type="pathway">
    <text evidence="4">Carbohydrate metabolism; tricarboxylic acid cycle.</text>
</comment>
<evidence type="ECO:0000256" key="15">
    <source>
        <dbReference type="ARBA" id="ARBA00023136"/>
    </source>
</evidence>
<gene>
    <name evidence="17" type="primary">sdhD</name>
    <name evidence="17" type="ORF">OCHUTO_0482</name>
</gene>
<keyword evidence="9" id="KW-0349">Heme</keyword>